<dbReference type="PANTHER" id="PTHR35091:SF2">
    <property type="entry name" value="FLAGELLAR PROTEIN FLIL"/>
    <property type="match status" value="1"/>
</dbReference>
<keyword evidence="12" id="KW-0966">Cell projection</keyword>
<accession>A0A1I4I9L7</accession>
<keyword evidence="7 10" id="KW-0283">Flagellar rotation</keyword>
<name>A0A1I4I9L7_9HYPH</name>
<dbReference type="OrthoDB" id="7304620at2"/>
<evidence type="ECO:0000256" key="6">
    <source>
        <dbReference type="ARBA" id="ARBA00022692"/>
    </source>
</evidence>
<feature type="region of interest" description="Disordered" evidence="11">
    <location>
        <begin position="56"/>
        <end position="83"/>
    </location>
</feature>
<sequence length="191" mass="19986">MAKKPQKAAVDGEAGADAAPKSKKMLFIIIGAVALLVVVGGGGAFMMMGQGGNAEGKAAAAGGGGHGGGHGGGGHGEAAKGVGPDGKKPIVFVELREMLLNLSPDMPQEKAKYAKLRLALELKDAGVEEEVKPLMPRIEDTLQVYMRELRVSDLTGSVGLYRLREELLRRVNVAVYPAKVEAVLFKDVIVQ</sequence>
<evidence type="ECO:0000256" key="7">
    <source>
        <dbReference type="ARBA" id="ARBA00022779"/>
    </source>
</evidence>
<dbReference type="Pfam" id="PF03748">
    <property type="entry name" value="FliL"/>
    <property type="match status" value="1"/>
</dbReference>
<feature type="transmembrane region" description="Helical" evidence="10">
    <location>
        <begin position="25"/>
        <end position="47"/>
    </location>
</feature>
<evidence type="ECO:0000256" key="5">
    <source>
        <dbReference type="ARBA" id="ARBA00022500"/>
    </source>
</evidence>
<dbReference type="GO" id="GO:0009425">
    <property type="term" value="C:bacterial-type flagellum basal body"/>
    <property type="evidence" value="ECO:0007669"/>
    <property type="project" value="InterPro"/>
</dbReference>
<evidence type="ECO:0000313" key="12">
    <source>
        <dbReference type="EMBL" id="SFL50974.1"/>
    </source>
</evidence>
<comment type="similarity">
    <text evidence="3 10">Belongs to the FliL family.</text>
</comment>
<proteinExistence type="inferred from homology"/>
<evidence type="ECO:0000256" key="4">
    <source>
        <dbReference type="ARBA" id="ARBA00022475"/>
    </source>
</evidence>
<evidence type="ECO:0000313" key="13">
    <source>
        <dbReference type="Proteomes" id="UP000199048"/>
    </source>
</evidence>
<keyword evidence="6 10" id="KW-0812">Transmembrane</keyword>
<evidence type="ECO:0000256" key="8">
    <source>
        <dbReference type="ARBA" id="ARBA00022989"/>
    </source>
</evidence>
<dbReference type="NCBIfam" id="NF009420">
    <property type="entry name" value="PRK12785.1"/>
    <property type="match status" value="1"/>
</dbReference>
<comment type="function">
    <text evidence="1 10">Controls the rotational direction of flagella during chemotaxis.</text>
</comment>
<dbReference type="RefSeq" id="WP_092038754.1">
    <property type="nucleotide sequence ID" value="NZ_FOTK01000006.1"/>
</dbReference>
<keyword evidence="4" id="KW-1003">Cell membrane</keyword>
<dbReference type="GO" id="GO:0006935">
    <property type="term" value="P:chemotaxis"/>
    <property type="evidence" value="ECO:0007669"/>
    <property type="project" value="UniProtKB-KW"/>
</dbReference>
<feature type="compositionally biased region" description="Gly residues" evidence="11">
    <location>
        <begin position="61"/>
        <end position="76"/>
    </location>
</feature>
<dbReference type="Proteomes" id="UP000199048">
    <property type="component" value="Unassembled WGS sequence"/>
</dbReference>
<evidence type="ECO:0000256" key="11">
    <source>
        <dbReference type="SAM" id="MobiDB-lite"/>
    </source>
</evidence>
<keyword evidence="12" id="KW-0969">Cilium</keyword>
<gene>
    <name evidence="12" type="ORF">SAMN05192568_100611</name>
</gene>
<dbReference type="GO" id="GO:0005886">
    <property type="term" value="C:plasma membrane"/>
    <property type="evidence" value="ECO:0007669"/>
    <property type="project" value="UniProtKB-SubCell"/>
</dbReference>
<dbReference type="EMBL" id="FOTK01000006">
    <property type="protein sequence ID" value="SFL50974.1"/>
    <property type="molecule type" value="Genomic_DNA"/>
</dbReference>
<keyword evidence="8 10" id="KW-1133">Transmembrane helix</keyword>
<evidence type="ECO:0000256" key="2">
    <source>
        <dbReference type="ARBA" id="ARBA00004162"/>
    </source>
</evidence>
<evidence type="ECO:0000256" key="3">
    <source>
        <dbReference type="ARBA" id="ARBA00008281"/>
    </source>
</evidence>
<comment type="subcellular location">
    <subcellularLocation>
        <location evidence="10">Cell inner membrane</location>
    </subcellularLocation>
    <subcellularLocation>
        <location evidence="2">Cell membrane</location>
        <topology evidence="2">Single-pass membrane protein</topology>
    </subcellularLocation>
</comment>
<dbReference type="GO" id="GO:0071978">
    <property type="term" value="P:bacterial-type flagellum-dependent swarming motility"/>
    <property type="evidence" value="ECO:0007669"/>
    <property type="project" value="TreeGrafter"/>
</dbReference>
<keyword evidence="5 10" id="KW-0145">Chemotaxis</keyword>
<dbReference type="PANTHER" id="PTHR35091">
    <property type="entry name" value="FLAGELLAR PROTEIN FLIL"/>
    <property type="match status" value="1"/>
</dbReference>
<evidence type="ECO:0000256" key="9">
    <source>
        <dbReference type="ARBA" id="ARBA00023136"/>
    </source>
</evidence>
<organism evidence="12 13">
    <name type="scientific">Methylobacterium pseudosasicola</name>
    <dbReference type="NCBI Taxonomy" id="582667"/>
    <lineage>
        <taxon>Bacteria</taxon>
        <taxon>Pseudomonadati</taxon>
        <taxon>Pseudomonadota</taxon>
        <taxon>Alphaproteobacteria</taxon>
        <taxon>Hyphomicrobiales</taxon>
        <taxon>Methylobacteriaceae</taxon>
        <taxon>Methylobacterium</taxon>
    </lineage>
</organism>
<dbReference type="STRING" id="582667.SAMN05192568_100611"/>
<evidence type="ECO:0000256" key="10">
    <source>
        <dbReference type="RuleBase" id="RU364125"/>
    </source>
</evidence>
<keyword evidence="13" id="KW-1185">Reference proteome</keyword>
<reference evidence="13" key="1">
    <citation type="submission" date="2016-10" db="EMBL/GenBank/DDBJ databases">
        <authorList>
            <person name="Varghese N."/>
            <person name="Submissions S."/>
        </authorList>
    </citation>
    <scope>NUCLEOTIDE SEQUENCE [LARGE SCALE GENOMIC DNA]</scope>
    <source>
        <strain evidence="13">BL36</strain>
    </source>
</reference>
<keyword evidence="12" id="KW-0282">Flagellum</keyword>
<evidence type="ECO:0000256" key="1">
    <source>
        <dbReference type="ARBA" id="ARBA00002254"/>
    </source>
</evidence>
<dbReference type="InterPro" id="IPR005503">
    <property type="entry name" value="FliL"/>
</dbReference>
<protein>
    <recommendedName>
        <fullName evidence="10">Flagellar protein FliL</fullName>
    </recommendedName>
</protein>
<dbReference type="AlphaFoldDB" id="A0A1I4I9L7"/>
<keyword evidence="9 10" id="KW-0472">Membrane</keyword>
<keyword evidence="10" id="KW-0997">Cell inner membrane</keyword>